<evidence type="ECO:0000256" key="8">
    <source>
        <dbReference type="PROSITE-ProRule" id="PRU00175"/>
    </source>
</evidence>
<feature type="region of interest" description="Disordered" evidence="10">
    <location>
        <begin position="352"/>
        <end position="375"/>
    </location>
</feature>
<keyword evidence="6" id="KW-0862">Zinc</keyword>
<dbReference type="InterPro" id="IPR001841">
    <property type="entry name" value="Znf_RING"/>
</dbReference>
<dbReference type="Gene3D" id="3.30.40.10">
    <property type="entry name" value="Zinc/RING finger domain, C3HC4 (zinc finger)"/>
    <property type="match status" value="1"/>
</dbReference>
<dbReference type="SMART" id="SM00184">
    <property type="entry name" value="RING"/>
    <property type="match status" value="1"/>
</dbReference>
<feature type="region of interest" description="Disordered" evidence="10">
    <location>
        <begin position="49"/>
        <end position="96"/>
    </location>
</feature>
<dbReference type="InterPro" id="IPR013083">
    <property type="entry name" value="Znf_RING/FYVE/PHD"/>
</dbReference>
<keyword evidence="14" id="KW-1185">Reference proteome</keyword>
<dbReference type="EMBL" id="CAXAMN010006668">
    <property type="protein sequence ID" value="CAK9018575.1"/>
    <property type="molecule type" value="Genomic_DNA"/>
</dbReference>
<feature type="domain" description="RING-type" evidence="11">
    <location>
        <begin position="660"/>
        <end position="700"/>
    </location>
</feature>
<organism evidence="13 14">
    <name type="scientific">Durusdinium trenchii</name>
    <dbReference type="NCBI Taxonomy" id="1381693"/>
    <lineage>
        <taxon>Eukaryota</taxon>
        <taxon>Sar</taxon>
        <taxon>Alveolata</taxon>
        <taxon>Dinophyceae</taxon>
        <taxon>Suessiales</taxon>
        <taxon>Symbiodiniaceae</taxon>
        <taxon>Durusdinium</taxon>
    </lineage>
</organism>
<dbReference type="Pfam" id="PF00271">
    <property type="entry name" value="Helicase_C"/>
    <property type="match status" value="1"/>
</dbReference>
<evidence type="ECO:0000313" key="13">
    <source>
        <dbReference type="EMBL" id="CAK9018575.1"/>
    </source>
</evidence>
<dbReference type="SUPFAM" id="SSF52540">
    <property type="entry name" value="P-loop containing nucleoside triphosphate hydrolases"/>
    <property type="match status" value="2"/>
</dbReference>
<reference evidence="13 14" key="1">
    <citation type="submission" date="2024-02" db="EMBL/GenBank/DDBJ databases">
        <authorList>
            <person name="Chen Y."/>
            <person name="Shah S."/>
            <person name="Dougan E. K."/>
            <person name="Thang M."/>
            <person name="Chan C."/>
        </authorList>
    </citation>
    <scope>NUCLEOTIDE SEQUENCE [LARGE SCALE GENOMIC DNA]</scope>
</reference>
<feature type="compositionally biased region" description="Acidic residues" evidence="10">
    <location>
        <begin position="50"/>
        <end position="75"/>
    </location>
</feature>
<sequence>MNISLTRQHKLDLQCPIASILKVAEYAAGFPCDRLKAFVRVTNALKDDGEANAEQEIDKDDGPNEAEEEPDEEADAVGGGATSSRPSKRRRQAEVLPEMKDVTGAVRFSLLSCAAIAEVPATPPRFLLPLHHNQRRTVFWMASREGVAISGAAQNDTAFHGFVSVQRLSRQMGKSDVSVQLKVERLFADAKGGLLADAVGYGKTASVLALIALTPSPPMPFPSIHQKLLRSRATLVMLPPNLFDQWQGEIKKFLSPEIKTVAIASLSTLKQCTVRQLRTADIVLVSLRLLSSVKYQEHLDAAAGLEGPTDVVIPASKVYEEARKKWCQKKQYIEALHRMWGNLENNPRFREVGVPSLGPEPKLKDFSDKKTKKSPEVTSERLIRRRWRLRQRTEALLRQEPSNIDDLTMPPLEMFYWRRLVVDELHEPLRALRDVAGLRDKKLTADTRILFHNFEALEAESRWGLTATPPLSSAAEVSFLARFHRVFVPRDSDLEAQHYLDEYVRSDDLDVSSIPIEYHLIAVRHTGGERALYLNAASVDEPHRAALLQICNFFSPDDRDDDMASAINTTRSDNELELAKHRTEMEETQEKIKRFEREEALGWPDAKNEDEAKKRKEKLRRLQHSVPVQKQKERRLESRNRYFEEVLKELKKLEQDSVDCPICMTSMEPEDCSVTGCGHLFCRDCITSWVSEKGKCPTCNHALRWPGGVAAAREVLSRNQEAAAQGRISRFGSKLEAVCSQLQQIWRQEDSAKVIIFVQFEVLLGKMKGALSSMGMSCLTLHGSVFERRRVIRQFHAEGRENRILLLSLERSPAGMNLVCCHHLILVHPMLAESKEAALSFERQAIGRVRRQGQKEQVHVYRFFVRDTMEEEMVRSHHRQLLDQKEPEEVI</sequence>
<dbReference type="Pfam" id="PF13639">
    <property type="entry name" value="zf-RING_2"/>
    <property type="match status" value="1"/>
</dbReference>
<dbReference type="InterPro" id="IPR001650">
    <property type="entry name" value="Helicase_C-like"/>
</dbReference>
<evidence type="ECO:0000256" key="1">
    <source>
        <dbReference type="ARBA" id="ARBA00022723"/>
    </source>
</evidence>
<keyword evidence="2" id="KW-0547">Nucleotide-binding</keyword>
<dbReference type="InterPro" id="IPR050628">
    <property type="entry name" value="SNF2_RAD54_helicase_TF"/>
</dbReference>
<evidence type="ECO:0000256" key="7">
    <source>
        <dbReference type="ARBA" id="ARBA00022840"/>
    </source>
</evidence>
<evidence type="ECO:0000313" key="14">
    <source>
        <dbReference type="Proteomes" id="UP001642484"/>
    </source>
</evidence>
<evidence type="ECO:0000256" key="3">
    <source>
        <dbReference type="ARBA" id="ARBA00022771"/>
    </source>
</evidence>
<protein>
    <submittedName>
        <fullName evidence="13">Uncharacterized protein</fullName>
    </submittedName>
</protein>
<gene>
    <name evidence="13" type="ORF">CCMP2556_LOCUS13322</name>
</gene>
<keyword evidence="4" id="KW-0378">Hydrolase</keyword>
<dbReference type="Proteomes" id="UP001642484">
    <property type="component" value="Unassembled WGS sequence"/>
</dbReference>
<evidence type="ECO:0000256" key="4">
    <source>
        <dbReference type="ARBA" id="ARBA00022801"/>
    </source>
</evidence>
<evidence type="ECO:0000256" key="9">
    <source>
        <dbReference type="SAM" id="Coils"/>
    </source>
</evidence>
<evidence type="ECO:0000256" key="5">
    <source>
        <dbReference type="ARBA" id="ARBA00022806"/>
    </source>
</evidence>
<keyword evidence="7" id="KW-0067">ATP-binding</keyword>
<dbReference type="PANTHER" id="PTHR45626:SF26">
    <property type="entry name" value="FAMILY HELICASE, PUTATIVE (AFU_ORTHOLOGUE AFUA_2G09120)-RELATED"/>
    <property type="match status" value="1"/>
</dbReference>
<comment type="caution">
    <text evidence="13">The sequence shown here is derived from an EMBL/GenBank/DDBJ whole genome shotgun (WGS) entry which is preliminary data.</text>
</comment>
<dbReference type="InterPro" id="IPR000330">
    <property type="entry name" value="SNF2_N"/>
</dbReference>
<keyword evidence="5" id="KW-0347">Helicase</keyword>
<feature type="domain" description="Helicase C-terminal" evidence="12">
    <location>
        <begin position="741"/>
        <end position="891"/>
    </location>
</feature>
<evidence type="ECO:0000259" key="11">
    <source>
        <dbReference type="PROSITE" id="PS50089"/>
    </source>
</evidence>
<name>A0ABP0JWI3_9DINO</name>
<accession>A0ABP0JWI3</accession>
<dbReference type="SUPFAM" id="SSF57850">
    <property type="entry name" value="RING/U-box"/>
    <property type="match status" value="1"/>
</dbReference>
<proteinExistence type="predicted"/>
<dbReference type="PROSITE" id="PS00518">
    <property type="entry name" value="ZF_RING_1"/>
    <property type="match status" value="1"/>
</dbReference>
<evidence type="ECO:0000256" key="2">
    <source>
        <dbReference type="ARBA" id="ARBA00022741"/>
    </source>
</evidence>
<dbReference type="InterPro" id="IPR017907">
    <property type="entry name" value="Znf_RING_CS"/>
</dbReference>
<dbReference type="InterPro" id="IPR049730">
    <property type="entry name" value="SNF2/RAD54-like_C"/>
</dbReference>
<dbReference type="PANTHER" id="PTHR45626">
    <property type="entry name" value="TRANSCRIPTION TERMINATION FACTOR 2-RELATED"/>
    <property type="match status" value="1"/>
</dbReference>
<keyword evidence="9" id="KW-0175">Coiled coil</keyword>
<feature type="coiled-coil region" evidence="9">
    <location>
        <begin position="571"/>
        <end position="598"/>
    </location>
</feature>
<dbReference type="InterPro" id="IPR014001">
    <property type="entry name" value="Helicase_ATP-bd"/>
</dbReference>
<evidence type="ECO:0000259" key="12">
    <source>
        <dbReference type="PROSITE" id="PS51194"/>
    </source>
</evidence>
<dbReference type="InterPro" id="IPR027417">
    <property type="entry name" value="P-loop_NTPase"/>
</dbReference>
<evidence type="ECO:0000256" key="6">
    <source>
        <dbReference type="ARBA" id="ARBA00022833"/>
    </source>
</evidence>
<dbReference type="PROSITE" id="PS50089">
    <property type="entry name" value="ZF_RING_2"/>
    <property type="match status" value="1"/>
</dbReference>
<dbReference type="SMART" id="SM00487">
    <property type="entry name" value="DEXDc"/>
    <property type="match status" value="1"/>
</dbReference>
<keyword evidence="1" id="KW-0479">Metal-binding</keyword>
<dbReference type="PROSITE" id="PS51194">
    <property type="entry name" value="HELICASE_CTER"/>
    <property type="match status" value="1"/>
</dbReference>
<dbReference type="Pfam" id="PF00176">
    <property type="entry name" value="SNF2-rel_dom"/>
    <property type="match status" value="1"/>
</dbReference>
<keyword evidence="3 8" id="KW-0863">Zinc-finger</keyword>
<evidence type="ECO:0000256" key="10">
    <source>
        <dbReference type="SAM" id="MobiDB-lite"/>
    </source>
</evidence>
<feature type="compositionally biased region" description="Basic and acidic residues" evidence="10">
    <location>
        <begin position="361"/>
        <end position="375"/>
    </location>
</feature>
<dbReference type="Gene3D" id="3.40.50.300">
    <property type="entry name" value="P-loop containing nucleotide triphosphate hydrolases"/>
    <property type="match status" value="2"/>
</dbReference>
<dbReference type="CDD" id="cd18793">
    <property type="entry name" value="SF2_C_SNF"/>
    <property type="match status" value="1"/>
</dbReference>